<comment type="subcellular location">
    <subcellularLocation>
        <location evidence="1">Membrane</location>
        <topology evidence="1">Multi-pass membrane protein</topology>
    </subcellularLocation>
</comment>
<dbReference type="AlphaFoldDB" id="G7DUC2"/>
<sequence>MTTMERALNRLYEQVRGQHGTQGLFMATHALLCSIGVTSPAALLLNINAPFGKFAMDRSYLNLNGNTAWLVMEFVSPLTFVLSVCGPPLSGRPFTWQFEAQKSIFGASFSDTLAELTPTLPTLDLLNALTLPSKVLAILFIVHYANRSVISTLRQPTARAPIHFLPFIMACFFNLANGFLMGSWVGGRTRTTTSMFLTGGQRGGLPGDAAASPLFWLGISLWLFGFVGNLVHDEILYNLRRAKQGETRPRYSIPRGLMYDAPFGGISHPAYLCEWIEWTGYALAASSVIGVAPPLPIATGAQPSTLFDLSRWLPKPLRRSIVPRHPMRSPLTYLGPPWVFVALEVSAMLPRAISGHKWYKAQFGNELPKSRKAIFPGIL</sequence>
<feature type="transmembrane region" description="Helical" evidence="6">
    <location>
        <begin position="214"/>
        <end position="231"/>
    </location>
</feature>
<reference evidence="8 9" key="1">
    <citation type="journal article" date="2011" name="J. Gen. Appl. Microbiol.">
        <title>Draft genome sequencing of the enigmatic basidiomycete Mixia osmundae.</title>
        <authorList>
            <person name="Nishida H."/>
            <person name="Nagatsuka Y."/>
            <person name="Sugiyama J."/>
        </authorList>
    </citation>
    <scope>NUCLEOTIDE SEQUENCE [LARGE SCALE GENOMIC DNA]</scope>
    <source>
        <strain evidence="9">CBS 9802 / IAM 14324 / JCM 22182 / KY 12970</strain>
    </source>
</reference>
<evidence type="ECO:0000256" key="1">
    <source>
        <dbReference type="ARBA" id="ARBA00004141"/>
    </source>
</evidence>
<dbReference type="RefSeq" id="XP_014569069.1">
    <property type="nucleotide sequence ID" value="XM_014713583.1"/>
</dbReference>
<protein>
    <recommendedName>
        <fullName evidence="7">3-oxo-5-alpha-steroid 4-dehydrogenase C-terminal domain-containing protein</fullName>
    </recommendedName>
</protein>
<feature type="transmembrane region" description="Helical" evidence="6">
    <location>
        <begin position="125"/>
        <end position="144"/>
    </location>
</feature>
<accession>G7DUC2</accession>
<evidence type="ECO:0000313" key="8">
    <source>
        <dbReference type="EMBL" id="GAA94182.1"/>
    </source>
</evidence>
<keyword evidence="4 6" id="KW-1133">Transmembrane helix</keyword>
<dbReference type="OrthoDB" id="5788137at2759"/>
<proteinExistence type="inferred from homology"/>
<dbReference type="GO" id="GO:0016020">
    <property type="term" value="C:membrane"/>
    <property type="evidence" value="ECO:0007669"/>
    <property type="project" value="UniProtKB-SubCell"/>
</dbReference>
<dbReference type="PANTHER" id="PTHR10556:SF43">
    <property type="entry name" value="STEROID 5-ALPHA-REDUCTASE DET2"/>
    <property type="match status" value="1"/>
</dbReference>
<dbReference type="PANTHER" id="PTHR10556">
    <property type="entry name" value="3-OXO-5-ALPHA-STEROID 4-DEHYDROGENASE"/>
    <property type="match status" value="1"/>
</dbReference>
<feature type="transmembrane region" description="Helical" evidence="6">
    <location>
        <begin position="24"/>
        <end position="47"/>
    </location>
</feature>
<feature type="domain" description="3-oxo-5-alpha-steroid 4-dehydrogenase C-terminal" evidence="7">
    <location>
        <begin position="165"/>
        <end position="291"/>
    </location>
</feature>
<feature type="transmembrane region" description="Helical" evidence="6">
    <location>
        <begin position="68"/>
        <end position="89"/>
    </location>
</feature>
<evidence type="ECO:0000259" key="7">
    <source>
        <dbReference type="Pfam" id="PF02544"/>
    </source>
</evidence>
<evidence type="ECO:0000256" key="4">
    <source>
        <dbReference type="ARBA" id="ARBA00022989"/>
    </source>
</evidence>
<dbReference type="EMBL" id="BABT02000028">
    <property type="protein sequence ID" value="GAA94182.1"/>
    <property type="molecule type" value="Genomic_DNA"/>
</dbReference>
<dbReference type="GO" id="GO:0016627">
    <property type="term" value="F:oxidoreductase activity, acting on the CH-CH group of donors"/>
    <property type="evidence" value="ECO:0007669"/>
    <property type="project" value="InterPro"/>
</dbReference>
<evidence type="ECO:0000256" key="5">
    <source>
        <dbReference type="ARBA" id="ARBA00023136"/>
    </source>
</evidence>
<dbReference type="InterPro" id="IPR039357">
    <property type="entry name" value="SRD5A/TECR"/>
</dbReference>
<dbReference type="Proteomes" id="UP000009131">
    <property type="component" value="Unassembled WGS sequence"/>
</dbReference>
<keyword evidence="3 6" id="KW-0812">Transmembrane</keyword>
<dbReference type="GO" id="GO:0006629">
    <property type="term" value="P:lipid metabolic process"/>
    <property type="evidence" value="ECO:0007669"/>
    <property type="project" value="InterPro"/>
</dbReference>
<evidence type="ECO:0000313" key="9">
    <source>
        <dbReference type="Proteomes" id="UP000009131"/>
    </source>
</evidence>
<comment type="similarity">
    <text evidence="2">Belongs to the steroid 5-alpha reductase family.</text>
</comment>
<gene>
    <name evidence="8" type="primary">Mo00830</name>
    <name evidence="8" type="ORF">E5Q_00830</name>
</gene>
<comment type="caution">
    <text evidence="8">The sequence shown here is derived from an EMBL/GenBank/DDBJ whole genome shotgun (WGS) entry which is preliminary data.</text>
</comment>
<dbReference type="HOGENOM" id="CLU_065395_0_1_1"/>
<feature type="domain" description="3-oxo-5-alpha-steroid 4-dehydrogenase C-terminal" evidence="7">
    <location>
        <begin position="337"/>
        <end position="379"/>
    </location>
</feature>
<evidence type="ECO:0000256" key="3">
    <source>
        <dbReference type="ARBA" id="ARBA00022692"/>
    </source>
</evidence>
<dbReference type="FunCoup" id="G7DUC2">
    <property type="interactions" value="7"/>
</dbReference>
<dbReference type="STRING" id="764103.G7DUC2"/>
<feature type="transmembrane region" description="Helical" evidence="6">
    <location>
        <begin position="164"/>
        <end position="185"/>
    </location>
</feature>
<dbReference type="OMA" id="RSGHAWY"/>
<keyword evidence="5 6" id="KW-0472">Membrane</keyword>
<dbReference type="PROSITE" id="PS50244">
    <property type="entry name" value="S5A_REDUCTASE"/>
    <property type="match status" value="1"/>
</dbReference>
<reference evidence="8 9" key="2">
    <citation type="journal article" date="2012" name="Open Biol.">
        <title>Characteristics of nucleosomes and linker DNA regions on the genome of the basidiomycete Mixia osmundae revealed by mono- and dinucleosome mapping.</title>
        <authorList>
            <person name="Nishida H."/>
            <person name="Kondo S."/>
            <person name="Matsumoto T."/>
            <person name="Suzuki Y."/>
            <person name="Yoshikawa H."/>
            <person name="Taylor T.D."/>
            <person name="Sugiyama J."/>
        </authorList>
    </citation>
    <scope>NUCLEOTIDE SEQUENCE [LARGE SCALE GENOMIC DNA]</scope>
    <source>
        <strain evidence="9">CBS 9802 / IAM 14324 / JCM 22182 / KY 12970</strain>
    </source>
</reference>
<name>G7DUC2_MIXOS</name>
<dbReference type="Pfam" id="PF02544">
    <property type="entry name" value="Steroid_dh"/>
    <property type="match status" value="2"/>
</dbReference>
<dbReference type="InterPro" id="IPR001104">
    <property type="entry name" value="3-oxo-5_a-steroid_4-DH_C"/>
</dbReference>
<dbReference type="eggNOG" id="KOG1638">
    <property type="taxonomic scope" value="Eukaryota"/>
</dbReference>
<evidence type="ECO:0000256" key="6">
    <source>
        <dbReference type="SAM" id="Phobius"/>
    </source>
</evidence>
<organism evidence="8 9">
    <name type="scientific">Mixia osmundae (strain CBS 9802 / IAM 14324 / JCM 22182 / KY 12970)</name>
    <dbReference type="NCBI Taxonomy" id="764103"/>
    <lineage>
        <taxon>Eukaryota</taxon>
        <taxon>Fungi</taxon>
        <taxon>Dikarya</taxon>
        <taxon>Basidiomycota</taxon>
        <taxon>Pucciniomycotina</taxon>
        <taxon>Mixiomycetes</taxon>
        <taxon>Mixiales</taxon>
        <taxon>Mixiaceae</taxon>
        <taxon>Mixia</taxon>
    </lineage>
</organism>
<dbReference type="InParanoid" id="G7DUC2"/>
<keyword evidence="9" id="KW-1185">Reference proteome</keyword>
<evidence type="ECO:0000256" key="2">
    <source>
        <dbReference type="ARBA" id="ARBA00007742"/>
    </source>
</evidence>